<feature type="chain" id="PRO_5042047971" description="Nucleotide-diphospho-sugar transferase domain-containing protein" evidence="1">
    <location>
        <begin position="29"/>
        <end position="382"/>
    </location>
</feature>
<dbReference type="EMBL" id="LGRX02033639">
    <property type="protein sequence ID" value="KAK3240452.1"/>
    <property type="molecule type" value="Genomic_DNA"/>
</dbReference>
<protein>
    <recommendedName>
        <fullName evidence="4">Nucleotide-diphospho-sugar transferase domain-containing protein</fullName>
    </recommendedName>
</protein>
<feature type="signal peptide" evidence="1">
    <location>
        <begin position="1"/>
        <end position="28"/>
    </location>
</feature>
<keyword evidence="1" id="KW-0732">Signal</keyword>
<evidence type="ECO:0008006" key="4">
    <source>
        <dbReference type="Google" id="ProtNLM"/>
    </source>
</evidence>
<name>A0AAE0BPR1_9CHLO</name>
<evidence type="ECO:0000313" key="3">
    <source>
        <dbReference type="Proteomes" id="UP001190700"/>
    </source>
</evidence>
<evidence type="ECO:0000313" key="2">
    <source>
        <dbReference type="EMBL" id="KAK3240452.1"/>
    </source>
</evidence>
<gene>
    <name evidence="2" type="ORF">CYMTET_49712</name>
</gene>
<dbReference type="AlphaFoldDB" id="A0AAE0BPR1"/>
<keyword evidence="3" id="KW-1185">Reference proteome</keyword>
<sequence>MSASALRLRIIRFLPLLLFGFPYDQVHGTDRHYFGSIDTTPELIKAVESAGLDGSITLVAVDGRSSAKHLVTALNTISNLRRYRVDNVVLLTASEQDCKFIYGQHVIPVRVCTWSNQLSNKTDWWLKDDRSRQATRIWFLRLMFLDLIMQAKEQVTVLMVDTDICFTENPFPYLKSLNHDVIFNGMPEGINLGAIYASKSASSKSDAFGVLTEITRRMAALRISGINSTRVSGSVNGQLLWDQNIVNDVLHSWVSGKKMYFRSCWLGFGAKKDNTTCFSECCNTDHPFGLRPGARDEPDTMASEIQRSLQPEYVARPFGTSFRNRQELLVGPITSCDNGSPMDHENQCHLSRTSKVEWARQRPGCWDSRLDTLMELHSGRAG</sequence>
<comment type="caution">
    <text evidence="2">The sequence shown here is derived from an EMBL/GenBank/DDBJ whole genome shotgun (WGS) entry which is preliminary data.</text>
</comment>
<organism evidence="2 3">
    <name type="scientific">Cymbomonas tetramitiformis</name>
    <dbReference type="NCBI Taxonomy" id="36881"/>
    <lineage>
        <taxon>Eukaryota</taxon>
        <taxon>Viridiplantae</taxon>
        <taxon>Chlorophyta</taxon>
        <taxon>Pyramimonadophyceae</taxon>
        <taxon>Pyramimonadales</taxon>
        <taxon>Pyramimonadaceae</taxon>
        <taxon>Cymbomonas</taxon>
    </lineage>
</organism>
<proteinExistence type="predicted"/>
<evidence type="ECO:0000256" key="1">
    <source>
        <dbReference type="SAM" id="SignalP"/>
    </source>
</evidence>
<accession>A0AAE0BPR1</accession>
<dbReference type="Proteomes" id="UP001190700">
    <property type="component" value="Unassembled WGS sequence"/>
</dbReference>
<reference evidence="2 3" key="1">
    <citation type="journal article" date="2015" name="Genome Biol. Evol.">
        <title>Comparative Genomics of a Bacterivorous Green Alga Reveals Evolutionary Causalities and Consequences of Phago-Mixotrophic Mode of Nutrition.</title>
        <authorList>
            <person name="Burns J.A."/>
            <person name="Paasch A."/>
            <person name="Narechania A."/>
            <person name="Kim E."/>
        </authorList>
    </citation>
    <scope>NUCLEOTIDE SEQUENCE [LARGE SCALE GENOMIC DNA]</scope>
    <source>
        <strain evidence="2 3">PLY_AMNH</strain>
    </source>
</reference>